<accession>A0A8K0DSM1</accession>
<organism evidence="2 3">
    <name type="scientific">Rhamnella rubrinervis</name>
    <dbReference type="NCBI Taxonomy" id="2594499"/>
    <lineage>
        <taxon>Eukaryota</taxon>
        <taxon>Viridiplantae</taxon>
        <taxon>Streptophyta</taxon>
        <taxon>Embryophyta</taxon>
        <taxon>Tracheophyta</taxon>
        <taxon>Spermatophyta</taxon>
        <taxon>Magnoliopsida</taxon>
        <taxon>eudicotyledons</taxon>
        <taxon>Gunneridae</taxon>
        <taxon>Pentapetalae</taxon>
        <taxon>rosids</taxon>
        <taxon>fabids</taxon>
        <taxon>Rosales</taxon>
        <taxon>Rhamnaceae</taxon>
        <taxon>rhamnoid group</taxon>
        <taxon>Rhamneae</taxon>
        <taxon>Rhamnella</taxon>
    </lineage>
</organism>
<feature type="compositionally biased region" description="Basic and acidic residues" evidence="1">
    <location>
        <begin position="52"/>
        <end position="74"/>
    </location>
</feature>
<gene>
    <name evidence="2" type="ORF">FNV43_RR19414</name>
</gene>
<evidence type="ECO:0000313" key="3">
    <source>
        <dbReference type="Proteomes" id="UP000796880"/>
    </source>
</evidence>
<dbReference type="Proteomes" id="UP000796880">
    <property type="component" value="Unassembled WGS sequence"/>
</dbReference>
<sequence length="80" mass="9443">MSSRMPKCINLFREFAENITRRFPFKEVPNPIKEKIRARSSLYSYPFGGEAIQRREPEHPSKKQREEMEGREPKVSSLTS</sequence>
<protein>
    <submittedName>
        <fullName evidence="2">Uncharacterized protein</fullName>
    </submittedName>
</protein>
<keyword evidence="3" id="KW-1185">Reference proteome</keyword>
<reference evidence="2" key="1">
    <citation type="submission" date="2020-03" db="EMBL/GenBank/DDBJ databases">
        <title>A high-quality chromosome-level genome assembly of a woody plant with both climbing and erect habits, Rhamnella rubrinervis.</title>
        <authorList>
            <person name="Lu Z."/>
            <person name="Yang Y."/>
            <person name="Zhu X."/>
            <person name="Sun Y."/>
        </authorList>
    </citation>
    <scope>NUCLEOTIDE SEQUENCE</scope>
    <source>
        <strain evidence="2">BYM</strain>
        <tissue evidence="2">Leaf</tissue>
    </source>
</reference>
<dbReference type="EMBL" id="VOIH02000009">
    <property type="protein sequence ID" value="KAF3436667.1"/>
    <property type="molecule type" value="Genomic_DNA"/>
</dbReference>
<name>A0A8K0DSM1_9ROSA</name>
<feature type="region of interest" description="Disordered" evidence="1">
    <location>
        <begin position="48"/>
        <end position="80"/>
    </location>
</feature>
<dbReference type="AlphaFoldDB" id="A0A8K0DSM1"/>
<evidence type="ECO:0000256" key="1">
    <source>
        <dbReference type="SAM" id="MobiDB-lite"/>
    </source>
</evidence>
<comment type="caution">
    <text evidence="2">The sequence shown here is derived from an EMBL/GenBank/DDBJ whole genome shotgun (WGS) entry which is preliminary data.</text>
</comment>
<proteinExistence type="predicted"/>
<evidence type="ECO:0000313" key="2">
    <source>
        <dbReference type="EMBL" id="KAF3436667.1"/>
    </source>
</evidence>